<proteinExistence type="predicted"/>
<gene>
    <name evidence="2" type="ORF">NDU88_006542</name>
</gene>
<evidence type="ECO:0000256" key="1">
    <source>
        <dbReference type="SAM" id="MobiDB-lite"/>
    </source>
</evidence>
<keyword evidence="3" id="KW-1185">Reference proteome</keyword>
<sequence length="100" mass="11227">MSVTRKSEDSSGIVFLDGRTARNNGAEEKTPDLTERWRQQPSEFPETLADDHEATRLTNRPCSGESVASSGEVNWTVRKIKSGLVRRSVTDWLQENSAYV</sequence>
<dbReference type="AlphaFoldDB" id="A0AAV7QKC3"/>
<evidence type="ECO:0000313" key="3">
    <source>
        <dbReference type="Proteomes" id="UP001066276"/>
    </source>
</evidence>
<name>A0AAV7QKC3_PLEWA</name>
<dbReference type="EMBL" id="JANPWB010000010">
    <property type="protein sequence ID" value="KAJ1140184.1"/>
    <property type="molecule type" value="Genomic_DNA"/>
</dbReference>
<protein>
    <submittedName>
        <fullName evidence="2">Uncharacterized protein</fullName>
    </submittedName>
</protein>
<accession>A0AAV7QKC3</accession>
<comment type="caution">
    <text evidence="2">The sequence shown here is derived from an EMBL/GenBank/DDBJ whole genome shotgun (WGS) entry which is preliminary data.</text>
</comment>
<feature type="region of interest" description="Disordered" evidence="1">
    <location>
        <begin position="1"/>
        <end position="46"/>
    </location>
</feature>
<dbReference type="Proteomes" id="UP001066276">
    <property type="component" value="Chromosome 6"/>
</dbReference>
<organism evidence="2 3">
    <name type="scientific">Pleurodeles waltl</name>
    <name type="common">Iberian ribbed newt</name>
    <dbReference type="NCBI Taxonomy" id="8319"/>
    <lineage>
        <taxon>Eukaryota</taxon>
        <taxon>Metazoa</taxon>
        <taxon>Chordata</taxon>
        <taxon>Craniata</taxon>
        <taxon>Vertebrata</taxon>
        <taxon>Euteleostomi</taxon>
        <taxon>Amphibia</taxon>
        <taxon>Batrachia</taxon>
        <taxon>Caudata</taxon>
        <taxon>Salamandroidea</taxon>
        <taxon>Salamandridae</taxon>
        <taxon>Pleurodelinae</taxon>
        <taxon>Pleurodeles</taxon>
    </lineage>
</organism>
<feature type="compositionally biased region" description="Basic and acidic residues" evidence="1">
    <location>
        <begin position="25"/>
        <end position="38"/>
    </location>
</feature>
<reference evidence="2" key="1">
    <citation type="journal article" date="2022" name="bioRxiv">
        <title>Sequencing and chromosome-scale assembly of the giantPleurodeles waltlgenome.</title>
        <authorList>
            <person name="Brown T."/>
            <person name="Elewa A."/>
            <person name="Iarovenko S."/>
            <person name="Subramanian E."/>
            <person name="Araus A.J."/>
            <person name="Petzold A."/>
            <person name="Susuki M."/>
            <person name="Suzuki K.-i.T."/>
            <person name="Hayashi T."/>
            <person name="Toyoda A."/>
            <person name="Oliveira C."/>
            <person name="Osipova E."/>
            <person name="Leigh N.D."/>
            <person name="Simon A."/>
            <person name="Yun M.H."/>
        </authorList>
    </citation>
    <scope>NUCLEOTIDE SEQUENCE</scope>
    <source>
        <strain evidence="2">20211129_DDA</strain>
        <tissue evidence="2">Liver</tissue>
    </source>
</reference>
<evidence type="ECO:0000313" key="2">
    <source>
        <dbReference type="EMBL" id="KAJ1140184.1"/>
    </source>
</evidence>